<name>A0A1K0HAB5_9BASI</name>
<keyword evidence="3 4" id="KW-0472">Membrane</keyword>
<dbReference type="Pfam" id="PF04145">
    <property type="entry name" value="Ctr"/>
    <property type="match status" value="1"/>
</dbReference>
<dbReference type="GO" id="GO:0016020">
    <property type="term" value="C:membrane"/>
    <property type="evidence" value="ECO:0007669"/>
    <property type="project" value="UniProtKB-SubCell"/>
</dbReference>
<evidence type="ECO:0000313" key="6">
    <source>
        <dbReference type="EMBL" id="SAM83678.1"/>
    </source>
</evidence>
<evidence type="ECO:0000256" key="1">
    <source>
        <dbReference type="ARBA" id="ARBA00022692"/>
    </source>
</evidence>
<feature type="compositionally biased region" description="Basic and acidic residues" evidence="5">
    <location>
        <begin position="200"/>
        <end position="223"/>
    </location>
</feature>
<dbReference type="PANTHER" id="PTHR12483">
    <property type="entry name" value="SOLUTE CARRIER FAMILY 31 COPPER TRANSPORTERS"/>
    <property type="match status" value="1"/>
</dbReference>
<dbReference type="OrthoDB" id="2556367at2759"/>
<evidence type="ECO:0000256" key="4">
    <source>
        <dbReference type="RuleBase" id="RU367022"/>
    </source>
</evidence>
<comment type="similarity">
    <text evidence="4">Belongs to the copper transporter (Ctr) (TC 1.A.56) family. SLC31A subfamily.</text>
</comment>
<dbReference type="InterPro" id="IPR007274">
    <property type="entry name" value="Cop_transporter"/>
</dbReference>
<proteinExistence type="inferred from homology"/>
<dbReference type="GO" id="GO:0005375">
    <property type="term" value="F:copper ion transmembrane transporter activity"/>
    <property type="evidence" value="ECO:0007669"/>
    <property type="project" value="UniProtKB-UniRule"/>
</dbReference>
<keyword evidence="2 4" id="KW-1133">Transmembrane helix</keyword>
<dbReference type="PANTHER" id="PTHR12483:SF115">
    <property type="entry name" value="COPPER TRANSPORT PROTEIN"/>
    <property type="match status" value="1"/>
</dbReference>
<feature type="region of interest" description="Disordered" evidence="5">
    <location>
        <begin position="200"/>
        <end position="237"/>
    </location>
</feature>
<sequence length="237" mass="26302">MDMSSQPTASKPIGANDDMDSWKPYLHTILFSPSSFSNSPEMGEPFLFPSFRIYSRSTFLLACLFAFGLALFERYLSFLLDSSLSLRPSSSCTSARRKDSNATAGEASVYVTIPSNAAVNSGRRREARKGKLVGRTVVYFVATLLRYVLMIIGMGMDWFLLLSLVLGLSVGHLGTDLYKLSTISNGIRVERGVEEVELLPHPETEEEGKADGEERGEGRECFHRRSTSTHRHGVTPY</sequence>
<dbReference type="AlphaFoldDB" id="A0A1K0HAB5"/>
<evidence type="ECO:0000256" key="5">
    <source>
        <dbReference type="SAM" id="MobiDB-lite"/>
    </source>
</evidence>
<evidence type="ECO:0000313" key="7">
    <source>
        <dbReference type="Proteomes" id="UP000179920"/>
    </source>
</evidence>
<keyword evidence="4" id="KW-0813">Transport</keyword>
<feature type="transmembrane region" description="Helical" evidence="4">
    <location>
        <begin position="158"/>
        <end position="178"/>
    </location>
</feature>
<keyword evidence="1 4" id="KW-0812">Transmembrane</keyword>
<organism evidence="6 7">
    <name type="scientific">Ustilago bromivora</name>
    <dbReference type="NCBI Taxonomy" id="307758"/>
    <lineage>
        <taxon>Eukaryota</taxon>
        <taxon>Fungi</taxon>
        <taxon>Dikarya</taxon>
        <taxon>Basidiomycota</taxon>
        <taxon>Ustilaginomycotina</taxon>
        <taxon>Ustilaginomycetes</taxon>
        <taxon>Ustilaginales</taxon>
        <taxon>Ustilaginaceae</taxon>
        <taxon>Ustilago</taxon>
    </lineage>
</organism>
<evidence type="ECO:0000256" key="2">
    <source>
        <dbReference type="ARBA" id="ARBA00022989"/>
    </source>
</evidence>
<reference evidence="7" key="1">
    <citation type="submission" date="2016-04" db="EMBL/GenBank/DDBJ databases">
        <authorList>
            <person name="Guldener U."/>
            <person name="Guldener U."/>
        </authorList>
    </citation>
    <scope>NUCLEOTIDE SEQUENCE [LARGE SCALE GENOMIC DNA]</scope>
    <source>
        <strain evidence="7">UB2112</strain>
    </source>
</reference>
<protein>
    <recommendedName>
        <fullName evidence="4">Copper transport protein</fullName>
    </recommendedName>
</protein>
<keyword evidence="4" id="KW-0406">Ion transport</keyword>
<accession>A0A1K0HAB5</accession>
<keyword evidence="4" id="KW-0187">Copper transport</keyword>
<gene>
    <name evidence="6" type="ORF">UBRO_10012</name>
</gene>
<evidence type="ECO:0000256" key="3">
    <source>
        <dbReference type="ARBA" id="ARBA00023136"/>
    </source>
</evidence>
<feature type="transmembrane region" description="Helical" evidence="4">
    <location>
        <begin position="132"/>
        <end position="152"/>
    </location>
</feature>
<dbReference type="EMBL" id="LT558127">
    <property type="protein sequence ID" value="SAM83678.1"/>
    <property type="molecule type" value="Genomic_DNA"/>
</dbReference>
<feature type="transmembrane region" description="Helical" evidence="4">
    <location>
        <begin position="53"/>
        <end position="72"/>
    </location>
</feature>
<dbReference type="Proteomes" id="UP000179920">
    <property type="component" value="Chromosome XI"/>
</dbReference>
<feature type="compositionally biased region" description="Basic residues" evidence="5">
    <location>
        <begin position="224"/>
        <end position="237"/>
    </location>
</feature>
<comment type="subcellular location">
    <subcellularLocation>
        <location evidence="4">Membrane</location>
        <topology evidence="4">Multi-pass membrane protein</topology>
    </subcellularLocation>
</comment>
<keyword evidence="4" id="KW-0186">Copper</keyword>